<evidence type="ECO:0000313" key="8">
    <source>
        <dbReference type="Proteomes" id="UP000030854"/>
    </source>
</evidence>
<accession>A0A0B1PGM5</accession>
<dbReference type="Proteomes" id="UP000030854">
    <property type="component" value="Unassembled WGS sequence"/>
</dbReference>
<evidence type="ECO:0000256" key="3">
    <source>
        <dbReference type="ARBA" id="ARBA00022989"/>
    </source>
</evidence>
<evidence type="ECO:0000256" key="5">
    <source>
        <dbReference type="SAM" id="MobiDB-lite"/>
    </source>
</evidence>
<feature type="transmembrane region" description="Helical" evidence="6">
    <location>
        <begin position="179"/>
        <end position="200"/>
    </location>
</feature>
<dbReference type="HOGENOM" id="CLU_055673_1_1_1"/>
<dbReference type="OMA" id="CALEQTW"/>
<dbReference type="EMBL" id="JNVN01000166">
    <property type="protein sequence ID" value="KHJ36011.1"/>
    <property type="molecule type" value="Genomic_DNA"/>
</dbReference>
<feature type="transmembrane region" description="Helical" evidence="6">
    <location>
        <begin position="41"/>
        <end position="62"/>
    </location>
</feature>
<dbReference type="Pfam" id="PF00335">
    <property type="entry name" value="Tetraspanin"/>
    <property type="match status" value="1"/>
</dbReference>
<evidence type="ECO:0000313" key="7">
    <source>
        <dbReference type="EMBL" id="KHJ36011.1"/>
    </source>
</evidence>
<dbReference type="STRING" id="52586.A0A0B1PGM5"/>
<feature type="region of interest" description="Disordered" evidence="5">
    <location>
        <begin position="240"/>
        <end position="282"/>
    </location>
</feature>
<evidence type="ECO:0000256" key="1">
    <source>
        <dbReference type="ARBA" id="ARBA00004141"/>
    </source>
</evidence>
<evidence type="ECO:0000256" key="4">
    <source>
        <dbReference type="ARBA" id="ARBA00023136"/>
    </source>
</evidence>
<dbReference type="GO" id="GO:0016020">
    <property type="term" value="C:membrane"/>
    <property type="evidence" value="ECO:0007669"/>
    <property type="project" value="UniProtKB-SubCell"/>
</dbReference>
<comment type="caution">
    <text evidence="7">The sequence shown here is derived from an EMBL/GenBank/DDBJ whole genome shotgun (WGS) entry which is preliminary data.</text>
</comment>
<dbReference type="AlphaFoldDB" id="A0A0B1PGM5"/>
<keyword evidence="2 6" id="KW-0812">Transmembrane</keyword>
<dbReference type="InterPro" id="IPR018499">
    <property type="entry name" value="Tetraspanin/Peripherin"/>
</dbReference>
<protein>
    <submittedName>
        <fullName evidence="7">Putative tetraspanin tsp3</fullName>
    </submittedName>
</protein>
<reference evidence="7 8" key="1">
    <citation type="journal article" date="2014" name="BMC Genomics">
        <title>Adaptive genomic structural variation in the grape powdery mildew pathogen, Erysiphe necator.</title>
        <authorList>
            <person name="Jones L."/>
            <person name="Riaz S."/>
            <person name="Morales-Cruz A."/>
            <person name="Amrine K.C."/>
            <person name="McGuire B."/>
            <person name="Gubler W.D."/>
            <person name="Walker M.A."/>
            <person name="Cantu D."/>
        </authorList>
    </citation>
    <scope>NUCLEOTIDE SEQUENCE [LARGE SCALE GENOMIC DNA]</scope>
    <source>
        <strain evidence="8">c</strain>
    </source>
</reference>
<feature type="transmembrane region" description="Helical" evidence="6">
    <location>
        <begin position="74"/>
        <end position="100"/>
    </location>
</feature>
<keyword evidence="8" id="KW-1185">Reference proteome</keyword>
<evidence type="ECO:0000256" key="6">
    <source>
        <dbReference type="SAM" id="Phobius"/>
    </source>
</evidence>
<gene>
    <name evidence="7" type="ORF">EV44_g0154</name>
</gene>
<keyword evidence="3 6" id="KW-1133">Transmembrane helix</keyword>
<sequence>MNITKYAHISLPLILLTATVIVALAFSKIRYLSLPISQTFATFALILPMVAAASLQGIRILLKTSWKERKISFNLPLLALIIIQIIYETVIATLSLTYIVPESALNCALGERWQELFMNKDEQAIRAIQDSFDCCGFKTTKDRAWPFSNDKPSSCTQTYGRSQSCLAPWRRSEKTNASLIFLIVVVVFLTKVSAMIFIFMKNAGIKKRQLLTFEGEDPEEDQQSSFGRLLIKDNNPRDAFTDAEAENLPSENQGLNHVDQKSARNPALPEIRNEWDTEASSS</sequence>
<organism evidence="7 8">
    <name type="scientific">Uncinula necator</name>
    <name type="common">Grape powdery mildew</name>
    <dbReference type="NCBI Taxonomy" id="52586"/>
    <lineage>
        <taxon>Eukaryota</taxon>
        <taxon>Fungi</taxon>
        <taxon>Dikarya</taxon>
        <taxon>Ascomycota</taxon>
        <taxon>Pezizomycotina</taxon>
        <taxon>Leotiomycetes</taxon>
        <taxon>Erysiphales</taxon>
        <taxon>Erysiphaceae</taxon>
        <taxon>Erysiphe</taxon>
    </lineage>
</organism>
<comment type="subcellular location">
    <subcellularLocation>
        <location evidence="1">Membrane</location>
        <topology evidence="1">Multi-pass membrane protein</topology>
    </subcellularLocation>
</comment>
<name>A0A0B1PGM5_UNCNE</name>
<evidence type="ECO:0000256" key="2">
    <source>
        <dbReference type="ARBA" id="ARBA00022692"/>
    </source>
</evidence>
<proteinExistence type="predicted"/>
<keyword evidence="4 6" id="KW-0472">Membrane</keyword>